<comment type="similarity">
    <text evidence="2">Belongs to the Tdpoz family.</text>
</comment>
<dbReference type="InterPro" id="IPR011333">
    <property type="entry name" value="SKP1/BTB/POZ_sf"/>
</dbReference>
<protein>
    <recommendedName>
        <fullName evidence="4">BTB domain-containing protein</fullName>
    </recommendedName>
</protein>
<dbReference type="GeneID" id="123411467"/>
<dbReference type="EnsemblPlants" id="HORVU.MOREX.r3.7HG0724660.1">
    <property type="protein sequence ID" value="HORVU.MOREX.r3.7HG0724660.1"/>
    <property type="gene ID" value="HORVU.MOREX.r3.7HG0724660"/>
</dbReference>
<dbReference type="RefSeq" id="XP_044960349.1">
    <property type="nucleotide sequence ID" value="XM_045104414.1"/>
</dbReference>
<dbReference type="InterPro" id="IPR045005">
    <property type="entry name" value="BPM1-6"/>
</dbReference>
<keyword evidence="6" id="KW-1185">Reference proteome</keyword>
<evidence type="ECO:0000313" key="5">
    <source>
        <dbReference type="EnsemblPlants" id="HORVU.MOREX.r3.7HG0724660.1"/>
    </source>
</evidence>
<reference evidence="6" key="1">
    <citation type="journal article" date="2012" name="Nature">
        <title>A physical, genetic and functional sequence assembly of the barley genome.</title>
        <authorList>
            <consortium name="The International Barley Genome Sequencing Consortium"/>
            <person name="Mayer K.F."/>
            <person name="Waugh R."/>
            <person name="Brown J.W."/>
            <person name="Schulman A."/>
            <person name="Langridge P."/>
            <person name="Platzer M."/>
            <person name="Fincher G.B."/>
            <person name="Muehlbauer G.J."/>
            <person name="Sato K."/>
            <person name="Close T.J."/>
            <person name="Wise R.P."/>
            <person name="Stein N."/>
        </authorList>
    </citation>
    <scope>NUCLEOTIDE SEQUENCE [LARGE SCALE GENOMIC DNA]</scope>
    <source>
        <strain evidence="6">cv. Morex</strain>
    </source>
</reference>
<dbReference type="Gramene" id="HORVU.MOREX.r3.7HG0724660.1">
    <property type="protein sequence ID" value="HORVU.MOREX.r3.7HG0724660.1"/>
    <property type="gene ID" value="HORVU.MOREX.r3.7HG0724660"/>
</dbReference>
<accession>A0A8I6YKY9</accession>
<dbReference type="Pfam" id="PF24570">
    <property type="entry name" value="BACK_BPM_SPOP"/>
    <property type="match status" value="1"/>
</dbReference>
<comment type="pathway">
    <text evidence="1">Protein modification; protein ubiquitination.</text>
</comment>
<dbReference type="PROSITE" id="PS50097">
    <property type="entry name" value="BTB"/>
    <property type="match status" value="1"/>
</dbReference>
<evidence type="ECO:0000313" key="6">
    <source>
        <dbReference type="Proteomes" id="UP000011116"/>
    </source>
</evidence>
<dbReference type="Gene3D" id="3.30.710.10">
    <property type="entry name" value="Potassium Channel Kv1.1, Chain A"/>
    <property type="match status" value="1"/>
</dbReference>
<dbReference type="PANTHER" id="PTHR26379:SF270">
    <property type="entry name" value="BTB DOMAIN-CONTAINING PROTEIN"/>
    <property type="match status" value="1"/>
</dbReference>
<dbReference type="GO" id="GO:0016567">
    <property type="term" value="P:protein ubiquitination"/>
    <property type="evidence" value="ECO:0007669"/>
    <property type="project" value="InterPro"/>
</dbReference>
<dbReference type="Gramene" id="HORVU.MOREX.r2.7HG0600970.1">
    <property type="protein sequence ID" value="HORVU.MOREX.r2.7HG0600970.1"/>
    <property type="gene ID" value="HORVU.MOREX.r2.7HG0600970"/>
</dbReference>
<evidence type="ECO:0000256" key="1">
    <source>
        <dbReference type="ARBA" id="ARBA00004906"/>
    </source>
</evidence>
<gene>
    <name evidence="5" type="primary">LOC123411467</name>
</gene>
<evidence type="ECO:0000256" key="3">
    <source>
        <dbReference type="SAM" id="MobiDB-lite"/>
    </source>
</evidence>
<dbReference type="PANTHER" id="PTHR26379">
    <property type="entry name" value="BTB/POZ AND MATH DOMAIN-CONTAINING PROTEIN 1"/>
    <property type="match status" value="1"/>
</dbReference>
<reference evidence="5" key="3">
    <citation type="submission" date="2022-01" db="UniProtKB">
        <authorList>
            <consortium name="EnsemblPlants"/>
        </authorList>
    </citation>
    <scope>IDENTIFICATION</scope>
    <source>
        <strain evidence="5">subsp. vulgare</strain>
    </source>
</reference>
<dbReference type="OrthoDB" id="9997739at2759"/>
<dbReference type="SMR" id="A0A8I6YKY9"/>
<dbReference type="CDD" id="cd18280">
    <property type="entry name" value="BTB_POZ_BPM_plant"/>
    <property type="match status" value="1"/>
</dbReference>
<evidence type="ECO:0000256" key="2">
    <source>
        <dbReference type="ARBA" id="ARBA00010846"/>
    </source>
</evidence>
<dbReference type="KEGG" id="hvg:123411467"/>
<name>A0A8I6YKY9_HORVV</name>
<dbReference type="Gene3D" id="1.25.40.420">
    <property type="match status" value="1"/>
</dbReference>
<dbReference type="FunFam" id="3.30.710.10:FF:000159">
    <property type="entry name" value="Speckle-type POZ protein B"/>
    <property type="match status" value="1"/>
</dbReference>
<proteinExistence type="inferred from homology"/>
<dbReference type="SMART" id="SM00225">
    <property type="entry name" value="BTB"/>
    <property type="match status" value="1"/>
</dbReference>
<feature type="region of interest" description="Disordered" evidence="3">
    <location>
        <begin position="78"/>
        <end position="100"/>
    </location>
</feature>
<dbReference type="AlphaFoldDB" id="A0A8I6YKY9"/>
<sequence length="487" mass="52735">MASHPPPSPHELDLGSFLALPPDSSFASEADADYHRAVDDLLLLISSYEHVDNDETIHTPSTNHKALTRTKAPPLPCELDREAFLPPSPVSSSASDANADHRRAVEDHLHHLSSSHSDEDDNDELQDPLLNMDDACTILTSTVRSVQLFRVDGLTALCSQPGLAKQCIKSKCEIGGYEWEIICNVPTYSTSWLDFGLMLLSEVPPNGSVTASISCLLVHPRVPGNPSHPLLRRAPHSEVTASHVFKRHKDCSHQVMIVQKKSLPAPACPNDDYLCVECTITVLKEGPDASVATALPVPASNLQQHLGELLQSKTGSDITFVVSGESFIAHKSILAARSPVLMAEFFGSMRERSAQQVVIEDVEAEAFKAMLHFIYTDKVPEFDSEPEAAVTIAQHLLAAADRYGLDKLKVMCEDKLSGGVTVETAATTLALAEQHNCSDLKARCIEFILSSPTILEAVMATEGYKNLEAICPAITSMALCVGEATES</sequence>
<dbReference type="InterPro" id="IPR056423">
    <property type="entry name" value="BACK_BPM_SPOP"/>
</dbReference>
<dbReference type="Proteomes" id="UP000011116">
    <property type="component" value="Chromosome 7H"/>
</dbReference>
<dbReference type="InterPro" id="IPR000210">
    <property type="entry name" value="BTB/POZ_dom"/>
</dbReference>
<reference evidence="5" key="2">
    <citation type="submission" date="2020-10" db="EMBL/GenBank/DDBJ databases">
        <authorList>
            <person name="Scholz U."/>
            <person name="Mascher M."/>
            <person name="Fiebig A."/>
        </authorList>
    </citation>
    <scope>NUCLEOTIDE SEQUENCE [LARGE SCALE GENOMIC DNA]</scope>
    <source>
        <strain evidence="5">cv. Morex</strain>
    </source>
</reference>
<feature type="domain" description="BTB" evidence="4">
    <location>
        <begin position="316"/>
        <end position="383"/>
    </location>
</feature>
<dbReference type="SUPFAM" id="SSF54695">
    <property type="entry name" value="POZ domain"/>
    <property type="match status" value="1"/>
</dbReference>
<dbReference type="Pfam" id="PF00651">
    <property type="entry name" value="BTB"/>
    <property type="match status" value="1"/>
</dbReference>
<organism evidence="5 6">
    <name type="scientific">Hordeum vulgare subsp. vulgare</name>
    <name type="common">Domesticated barley</name>
    <dbReference type="NCBI Taxonomy" id="112509"/>
    <lineage>
        <taxon>Eukaryota</taxon>
        <taxon>Viridiplantae</taxon>
        <taxon>Streptophyta</taxon>
        <taxon>Embryophyta</taxon>
        <taxon>Tracheophyta</taxon>
        <taxon>Spermatophyta</taxon>
        <taxon>Magnoliopsida</taxon>
        <taxon>Liliopsida</taxon>
        <taxon>Poales</taxon>
        <taxon>Poaceae</taxon>
        <taxon>BOP clade</taxon>
        <taxon>Pooideae</taxon>
        <taxon>Triticodae</taxon>
        <taxon>Triticeae</taxon>
        <taxon>Hordeinae</taxon>
        <taxon>Hordeum</taxon>
    </lineage>
</organism>
<evidence type="ECO:0000259" key="4">
    <source>
        <dbReference type="PROSITE" id="PS50097"/>
    </source>
</evidence>